<accession>A0A2R7Y534</accession>
<evidence type="ECO:0000313" key="1">
    <source>
        <dbReference type="EMBL" id="PUA32620.1"/>
    </source>
</evidence>
<dbReference type="EMBL" id="NDWU01000008">
    <property type="protein sequence ID" value="PUA32620.1"/>
    <property type="molecule type" value="Genomic_DNA"/>
</dbReference>
<name>A0A2R7Y534_9ARCH</name>
<reference evidence="1 2" key="1">
    <citation type="submission" date="2017-04" db="EMBL/GenBank/DDBJ databases">
        <title>Draft Aigarchaeota genome from a New Zealand hot spring.</title>
        <authorList>
            <person name="Reysenbach A.-L."/>
            <person name="Donaho J.A."/>
            <person name="Gerhart J."/>
            <person name="Kelley J.F."/>
            <person name="Kouba K."/>
            <person name="Podar M."/>
            <person name="Stott M."/>
        </authorList>
    </citation>
    <scope>NUCLEOTIDE SEQUENCE [LARGE SCALE GENOMIC DNA]</scope>
    <source>
        <strain evidence="1">NZ13_MG1</strain>
    </source>
</reference>
<sequence length="120" mass="13818">MKTGLHKSDRKAVQELLDVWLHGLATSLFVKKLNPMLSWQDICKIFRLSLQYGINVNFPYCLAEETKENSYTKGIPWVLSPELQLLALDAFGFIENLRQYKEGFKHLLIDALKPSVKLIP</sequence>
<dbReference type="Proteomes" id="UP000244066">
    <property type="component" value="Unassembled WGS sequence"/>
</dbReference>
<gene>
    <name evidence="1" type="ORF">B9J98_03985</name>
</gene>
<dbReference type="AlphaFoldDB" id="A0A2R7Y534"/>
<evidence type="ECO:0000313" key="2">
    <source>
        <dbReference type="Proteomes" id="UP000244066"/>
    </source>
</evidence>
<proteinExistence type="predicted"/>
<organism evidence="1 2">
    <name type="scientific">Candidatus Terraquivivens tikiterensis</name>
    <dbReference type="NCBI Taxonomy" id="1980982"/>
    <lineage>
        <taxon>Archaea</taxon>
        <taxon>Nitrososphaerota</taxon>
        <taxon>Candidatus Wolframiiraptoraceae</taxon>
        <taxon>Candidatus Terraquivivens</taxon>
    </lineage>
</organism>
<comment type="caution">
    <text evidence="1">The sequence shown here is derived from an EMBL/GenBank/DDBJ whole genome shotgun (WGS) entry which is preliminary data.</text>
</comment>
<protein>
    <submittedName>
        <fullName evidence="1">Uncharacterized protein</fullName>
    </submittedName>
</protein>